<dbReference type="InterPro" id="IPR020846">
    <property type="entry name" value="MFS_dom"/>
</dbReference>
<feature type="region of interest" description="Disordered" evidence="7">
    <location>
        <begin position="1"/>
        <end position="20"/>
    </location>
</feature>
<comment type="caution">
    <text evidence="10">The sequence shown here is derived from an EMBL/GenBank/DDBJ whole genome shotgun (WGS) entry which is preliminary data.</text>
</comment>
<reference evidence="10 11" key="1">
    <citation type="submission" date="2018-05" db="EMBL/GenBank/DDBJ databases">
        <title>Genome sequencing and assembly of the regulated plant pathogen Lachnellula willkommii and related sister species for the development of diagnostic species identification markers.</title>
        <authorList>
            <person name="Giroux E."/>
            <person name="Bilodeau G."/>
        </authorList>
    </citation>
    <scope>NUCLEOTIDE SEQUENCE [LARGE SCALE GENOMIC DNA]</scope>
    <source>
        <strain evidence="10 11">CBS 172.35</strain>
    </source>
</reference>
<name>A0A559MAQ3_9HELO</name>
<feature type="transmembrane region" description="Helical" evidence="8">
    <location>
        <begin position="322"/>
        <end position="341"/>
    </location>
</feature>
<dbReference type="InterPro" id="IPR036259">
    <property type="entry name" value="MFS_trans_sf"/>
</dbReference>
<dbReference type="PANTHER" id="PTHR23501:SF187">
    <property type="entry name" value="MAJOR FACILITATOR SUPERFAMILY (MFS) PROFILE DOMAIN-CONTAINING PROTEIN"/>
    <property type="match status" value="1"/>
</dbReference>
<evidence type="ECO:0000256" key="7">
    <source>
        <dbReference type="SAM" id="MobiDB-lite"/>
    </source>
</evidence>
<feature type="transmembrane region" description="Helical" evidence="8">
    <location>
        <begin position="259"/>
        <end position="279"/>
    </location>
</feature>
<evidence type="ECO:0000256" key="1">
    <source>
        <dbReference type="ARBA" id="ARBA00004141"/>
    </source>
</evidence>
<feature type="transmembrane region" description="Helical" evidence="8">
    <location>
        <begin position="98"/>
        <end position="119"/>
    </location>
</feature>
<evidence type="ECO:0000256" key="5">
    <source>
        <dbReference type="ARBA" id="ARBA00023136"/>
    </source>
</evidence>
<gene>
    <name evidence="10" type="primary">FUS6_8</name>
    <name evidence="10" type="ORF">LAWI1_G003314</name>
</gene>
<evidence type="ECO:0000256" key="6">
    <source>
        <dbReference type="ARBA" id="ARBA00023180"/>
    </source>
</evidence>
<dbReference type="SUPFAM" id="SSF103473">
    <property type="entry name" value="MFS general substrate transporter"/>
    <property type="match status" value="1"/>
</dbReference>
<dbReference type="InterPro" id="IPR011701">
    <property type="entry name" value="MFS"/>
</dbReference>
<dbReference type="PANTHER" id="PTHR23501">
    <property type="entry name" value="MAJOR FACILITATOR SUPERFAMILY"/>
    <property type="match status" value="1"/>
</dbReference>
<feature type="transmembrane region" description="Helical" evidence="8">
    <location>
        <begin position="400"/>
        <end position="421"/>
    </location>
</feature>
<feature type="transmembrane region" description="Helical" evidence="8">
    <location>
        <begin position="161"/>
        <end position="184"/>
    </location>
</feature>
<keyword evidence="11" id="KW-1185">Reference proteome</keyword>
<dbReference type="GO" id="GO:0022857">
    <property type="term" value="F:transmembrane transporter activity"/>
    <property type="evidence" value="ECO:0007669"/>
    <property type="project" value="InterPro"/>
</dbReference>
<evidence type="ECO:0000313" key="11">
    <source>
        <dbReference type="Proteomes" id="UP000315522"/>
    </source>
</evidence>
<keyword evidence="6" id="KW-0325">Glycoprotein</keyword>
<dbReference type="Pfam" id="PF07690">
    <property type="entry name" value="MFS_1"/>
    <property type="match status" value="1"/>
</dbReference>
<evidence type="ECO:0000256" key="4">
    <source>
        <dbReference type="ARBA" id="ARBA00022989"/>
    </source>
</evidence>
<dbReference type="GO" id="GO:0005886">
    <property type="term" value="C:plasma membrane"/>
    <property type="evidence" value="ECO:0007669"/>
    <property type="project" value="TreeGrafter"/>
</dbReference>
<comment type="subcellular location">
    <subcellularLocation>
        <location evidence="1">Membrane</location>
        <topology evidence="1">Multi-pass membrane protein</topology>
    </subcellularLocation>
</comment>
<evidence type="ECO:0000256" key="2">
    <source>
        <dbReference type="ARBA" id="ARBA00022448"/>
    </source>
</evidence>
<feature type="domain" description="Major facilitator superfamily (MFS) profile" evidence="9">
    <location>
        <begin position="1"/>
        <end position="462"/>
    </location>
</feature>
<evidence type="ECO:0000256" key="3">
    <source>
        <dbReference type="ARBA" id="ARBA00022692"/>
    </source>
</evidence>
<dbReference type="Proteomes" id="UP000315522">
    <property type="component" value="Unassembled WGS sequence"/>
</dbReference>
<dbReference type="Gene3D" id="1.20.1720.10">
    <property type="entry name" value="Multidrug resistance protein D"/>
    <property type="match status" value="1"/>
</dbReference>
<feature type="transmembrane region" description="Helical" evidence="8">
    <location>
        <begin position="361"/>
        <end position="379"/>
    </location>
</feature>
<evidence type="ECO:0000313" key="10">
    <source>
        <dbReference type="EMBL" id="TVY90020.1"/>
    </source>
</evidence>
<feature type="transmembrane region" description="Helical" evidence="8">
    <location>
        <begin position="131"/>
        <end position="149"/>
    </location>
</feature>
<feature type="non-terminal residue" evidence="10">
    <location>
        <position position="462"/>
    </location>
</feature>
<dbReference type="AlphaFoldDB" id="A0A559MAQ3"/>
<dbReference type="PROSITE" id="PS50850">
    <property type="entry name" value="MFS"/>
    <property type="match status" value="1"/>
</dbReference>
<feature type="transmembrane region" description="Helical" evidence="8">
    <location>
        <begin position="72"/>
        <end position="92"/>
    </location>
</feature>
<keyword evidence="5 8" id="KW-0472">Membrane</keyword>
<keyword evidence="2" id="KW-0813">Transport</keyword>
<feature type="transmembrane region" description="Helical" evidence="8">
    <location>
        <begin position="291"/>
        <end position="310"/>
    </location>
</feature>
<feature type="transmembrane region" description="Helical" evidence="8">
    <location>
        <begin position="29"/>
        <end position="51"/>
    </location>
</feature>
<keyword evidence="4 8" id="KW-1133">Transmembrane helix</keyword>
<feature type="transmembrane region" description="Helical" evidence="8">
    <location>
        <begin position="441"/>
        <end position="460"/>
    </location>
</feature>
<keyword evidence="3 8" id="KW-0812">Transmembrane</keyword>
<feature type="transmembrane region" description="Helical" evidence="8">
    <location>
        <begin position="205"/>
        <end position="222"/>
    </location>
</feature>
<feature type="transmembrane region" description="Helical" evidence="8">
    <location>
        <begin position="228"/>
        <end position="247"/>
    </location>
</feature>
<protein>
    <submittedName>
        <fullName evidence="10">Efflux pump</fullName>
    </submittedName>
</protein>
<evidence type="ECO:0000259" key="9">
    <source>
        <dbReference type="PROSITE" id="PS50850"/>
    </source>
</evidence>
<evidence type="ECO:0000256" key="8">
    <source>
        <dbReference type="SAM" id="Phobius"/>
    </source>
</evidence>
<sequence>MAPAKNAAPAPEIASATPDMASQPRGWRFWAIMTSMAVASLLAGLDATAVSTAMLSIIKDFGTSGHIFGRRVLTLFAISIFAIGSAIAGPAPTLGALVAGRAIQGIGCAGINTMVEMVVCDLVPLRERGKFMGFIFAIYAISTTIGPLIGGAFSTYVTWRWIFYLNLPLAGITLAMVIISLGALPKGSSMSLSSLKRVDFAGNTLLVSAITSILLALTWGGGEEPWSSWRTILPLSLGLAGLPLFLLFETRVPEPTTPFRLFSNRTSLAGFCCCLYALYNNKGRIMTKLGRYRPLLMVGFALFPIAIGLFTRLNQSSTTGYWAGIQVIGALAIGIITPVTLPTILTPLAESDVAVATATWAFMRGFGTIWGAAIPLAVFNSRSNSLVAAHLHDNETARALLANGGAYTLAAGGSLYSVLGLDDNPSLEATVKGIYINSLKLCWQVGLAFALLGFLLTFLVKE</sequence>
<accession>A0A559MAQ3</accession>
<dbReference type="EMBL" id="QGML01001011">
    <property type="protein sequence ID" value="TVY90020.1"/>
    <property type="molecule type" value="Genomic_DNA"/>
</dbReference>
<organism evidence="10 11">
    <name type="scientific">Lachnellula willkommii</name>
    <dbReference type="NCBI Taxonomy" id="215461"/>
    <lineage>
        <taxon>Eukaryota</taxon>
        <taxon>Fungi</taxon>
        <taxon>Dikarya</taxon>
        <taxon>Ascomycota</taxon>
        <taxon>Pezizomycotina</taxon>
        <taxon>Leotiomycetes</taxon>
        <taxon>Helotiales</taxon>
        <taxon>Lachnaceae</taxon>
        <taxon>Lachnellula</taxon>
    </lineage>
</organism>
<proteinExistence type="predicted"/>